<accession>A0AAU7FBA6</accession>
<feature type="chain" id="PRO_5043862568" evidence="1">
    <location>
        <begin position="21"/>
        <end position="299"/>
    </location>
</feature>
<organism evidence="3">
    <name type="scientific">Chitinibacter mangrovi</name>
    <dbReference type="NCBI Taxonomy" id="3153927"/>
    <lineage>
        <taxon>Bacteria</taxon>
        <taxon>Pseudomonadati</taxon>
        <taxon>Pseudomonadota</taxon>
        <taxon>Betaproteobacteria</taxon>
        <taxon>Neisseriales</taxon>
        <taxon>Chitinibacteraceae</taxon>
        <taxon>Chitinibacter</taxon>
    </lineage>
</organism>
<evidence type="ECO:0000256" key="1">
    <source>
        <dbReference type="SAM" id="SignalP"/>
    </source>
</evidence>
<dbReference type="RefSeq" id="WP_348945495.1">
    <property type="nucleotide sequence ID" value="NZ_CP157355.1"/>
</dbReference>
<protein>
    <submittedName>
        <fullName evidence="3">DUF6268 family outer membrane beta-barrel protein</fullName>
    </submittedName>
</protein>
<keyword evidence="1" id="KW-0732">Signal</keyword>
<evidence type="ECO:0000313" key="3">
    <source>
        <dbReference type="EMBL" id="XBM01189.1"/>
    </source>
</evidence>
<dbReference type="KEGG" id="cmav:ABHF33_02570"/>
<evidence type="ECO:0000259" key="2">
    <source>
        <dbReference type="Pfam" id="PF19783"/>
    </source>
</evidence>
<name>A0AAU7FBA6_9NEIS</name>
<feature type="domain" description="DUF6268" evidence="2">
    <location>
        <begin position="47"/>
        <end position="286"/>
    </location>
</feature>
<dbReference type="AlphaFoldDB" id="A0AAU7FBA6"/>
<dbReference type="EMBL" id="CP157355">
    <property type="protein sequence ID" value="XBM01189.1"/>
    <property type="molecule type" value="Genomic_DNA"/>
</dbReference>
<sequence length="299" mass="32370">MFKYGLIGLLLAHSAGSALAGDQPAGLEFNYSLSSIRSGEFDLDSGGQAKTRWLMGSVGIKMQLDRQNSIGIDFSAARQHWDFNNPKVWGGKTPWQTIEQASIGLSYTHATQDGWIYSFAPSVGLSGEQDAQRSDSYHYGTTGFVAKSIAPDLLIGLGLGAYRTFDETSVFPFVVVNWQITPTLRLSNPFSAGAVGPAGVELSWSATPQLELGTGTTIRSYSSRLAKNNKVAAGGVLEQTSMPLFVRAGYRFSPALRLDSYIGSAIGGEMRIRDEHGHEVRKEKHDAMPFIAVSFSGEF</sequence>
<gene>
    <name evidence="3" type="ORF">ABHF33_02570</name>
</gene>
<dbReference type="Pfam" id="PF19783">
    <property type="entry name" value="DUF6268"/>
    <property type="match status" value="1"/>
</dbReference>
<feature type="signal peptide" evidence="1">
    <location>
        <begin position="1"/>
        <end position="20"/>
    </location>
</feature>
<dbReference type="InterPro" id="IPR046235">
    <property type="entry name" value="DUF6268"/>
</dbReference>
<proteinExistence type="predicted"/>
<reference evidence="3" key="1">
    <citation type="submission" date="2024-05" db="EMBL/GenBank/DDBJ databases">
        <authorList>
            <person name="Yang L."/>
            <person name="Pan L."/>
        </authorList>
    </citation>
    <scope>NUCLEOTIDE SEQUENCE</scope>
    <source>
        <strain evidence="3">FCG-7</strain>
    </source>
</reference>